<dbReference type="RefSeq" id="WP_123779529.1">
    <property type="nucleotide sequence ID" value="NZ_RKMG01000006.1"/>
</dbReference>
<accession>A0A3N4GFQ0</accession>
<evidence type="ECO:0000313" key="1">
    <source>
        <dbReference type="EMBL" id="RPA61015.1"/>
    </source>
</evidence>
<dbReference type="Pfam" id="PF13714">
    <property type="entry name" value="PEP_mutase"/>
    <property type="match status" value="1"/>
</dbReference>
<evidence type="ECO:0000313" key="2">
    <source>
        <dbReference type="Proteomes" id="UP000273977"/>
    </source>
</evidence>
<dbReference type="SUPFAM" id="SSF51621">
    <property type="entry name" value="Phosphoenolpyruvate/pyruvate domain"/>
    <property type="match status" value="1"/>
</dbReference>
<reference evidence="1 2" key="1">
    <citation type="submission" date="2018-11" db="EMBL/GenBank/DDBJ databases">
        <title>Aerococcus sp. SJQ22, whole genome shotgun sequence.</title>
        <authorList>
            <person name="Sun L."/>
            <person name="Gao X."/>
            <person name="Chen W."/>
            <person name="Huang K."/>
        </authorList>
    </citation>
    <scope>NUCLEOTIDE SEQUENCE [LARGE SCALE GENOMIC DNA]</scope>
    <source>
        <strain evidence="1 2">SJQ22</strain>
    </source>
</reference>
<gene>
    <name evidence="1" type="ORF">EF384_03100</name>
</gene>
<sequence length="249" mass="27221">MTLLEDLQQLTTAIIPACGDGHSFKLLSQSQAPAIFLSGQLTTDHLIAEGDQGLLSITEYKNYAFSLSLKKQQPLILDLQSGFGNPLNAYYAAKELERSGADIMILSDQTYPAHNTDQPATTTAQDFIGKIRAALDGIENPAIQIWARLEGLHNYGNDGFYDRAQYAANAGASAIILDHYTDEDLTTLLAEDLPLPLLATLKPDQKPAAIDHENFYGYLDLGYLDAQADKALQAALNTLLEEELTYAEK</sequence>
<dbReference type="GO" id="GO:0003824">
    <property type="term" value="F:catalytic activity"/>
    <property type="evidence" value="ECO:0007669"/>
    <property type="project" value="InterPro"/>
</dbReference>
<dbReference type="PANTHER" id="PTHR42905:SF5">
    <property type="entry name" value="CARBOXYVINYL-CARBOXYPHOSPHONATE PHOSPHORYLMUTASE, CHLOROPLASTIC"/>
    <property type="match status" value="1"/>
</dbReference>
<dbReference type="Gene3D" id="3.20.20.60">
    <property type="entry name" value="Phosphoenolpyruvate-binding domains"/>
    <property type="match status" value="1"/>
</dbReference>
<proteinExistence type="predicted"/>
<dbReference type="InterPro" id="IPR015813">
    <property type="entry name" value="Pyrv/PenolPyrv_kinase-like_dom"/>
</dbReference>
<name>A0A3N4GFQ0_9LACT</name>
<keyword evidence="2" id="KW-1185">Reference proteome</keyword>
<dbReference type="Proteomes" id="UP000273977">
    <property type="component" value="Unassembled WGS sequence"/>
</dbReference>
<dbReference type="EMBL" id="RKMG01000006">
    <property type="protein sequence ID" value="RPA61015.1"/>
    <property type="molecule type" value="Genomic_DNA"/>
</dbReference>
<organism evidence="1 2">
    <name type="scientific">Aerococcus agrisoli</name>
    <dbReference type="NCBI Taxonomy" id="2487350"/>
    <lineage>
        <taxon>Bacteria</taxon>
        <taxon>Bacillati</taxon>
        <taxon>Bacillota</taxon>
        <taxon>Bacilli</taxon>
        <taxon>Lactobacillales</taxon>
        <taxon>Aerococcaceae</taxon>
        <taxon>Aerococcus</taxon>
    </lineage>
</organism>
<protein>
    <submittedName>
        <fullName evidence="1">Carboxyvinyl-carboxyphosphonate phosphorylmutase</fullName>
    </submittedName>
</protein>
<dbReference type="PANTHER" id="PTHR42905">
    <property type="entry name" value="PHOSPHOENOLPYRUVATE CARBOXYLASE"/>
    <property type="match status" value="1"/>
</dbReference>
<dbReference type="OrthoDB" id="2134543at2"/>
<comment type="caution">
    <text evidence="1">The sequence shown here is derived from an EMBL/GenBank/DDBJ whole genome shotgun (WGS) entry which is preliminary data.</text>
</comment>
<dbReference type="AlphaFoldDB" id="A0A3N4GFQ0"/>
<dbReference type="InterPro" id="IPR040442">
    <property type="entry name" value="Pyrv_kinase-like_dom_sf"/>
</dbReference>